<dbReference type="InterPro" id="IPR000594">
    <property type="entry name" value="ThiF_NAD_FAD-bd"/>
</dbReference>
<gene>
    <name evidence="2" type="ORF">H9Q80_02190</name>
</gene>
<evidence type="ECO:0000259" key="1">
    <source>
        <dbReference type="Pfam" id="PF00899"/>
    </source>
</evidence>
<dbReference type="SUPFAM" id="SSF69572">
    <property type="entry name" value="Activating enzymes of the ubiquitin-like proteins"/>
    <property type="match status" value="1"/>
</dbReference>
<dbReference type="RefSeq" id="WP_117455402.1">
    <property type="nucleotide sequence ID" value="NZ_CP060636.1"/>
</dbReference>
<name>A0A7G9GPQ1_9FIRM</name>
<dbReference type="InterPro" id="IPR035985">
    <property type="entry name" value="Ubiquitin-activating_enz"/>
</dbReference>
<keyword evidence="2" id="KW-0548">Nucleotidyltransferase</keyword>
<keyword evidence="2" id="KW-0808">Transferase</keyword>
<accession>A0A7G9GPQ1</accession>
<evidence type="ECO:0000313" key="2">
    <source>
        <dbReference type="EMBL" id="QNM12783.1"/>
    </source>
</evidence>
<dbReference type="CDD" id="cd01483">
    <property type="entry name" value="E1_enzyme_family"/>
    <property type="match status" value="1"/>
</dbReference>
<reference evidence="2 3" key="1">
    <citation type="submission" date="2020-08" db="EMBL/GenBank/DDBJ databases">
        <authorList>
            <person name="Liu C."/>
            <person name="Sun Q."/>
        </authorList>
    </citation>
    <scope>NUCLEOTIDE SEQUENCE [LARGE SCALE GENOMIC DNA]</scope>
    <source>
        <strain evidence="2 3">NSJ-61</strain>
    </source>
</reference>
<dbReference type="GO" id="GO:0008641">
    <property type="term" value="F:ubiquitin-like modifier activating enzyme activity"/>
    <property type="evidence" value="ECO:0007669"/>
    <property type="project" value="InterPro"/>
</dbReference>
<dbReference type="KEGG" id="ehn:H9Q80_02190"/>
<evidence type="ECO:0000313" key="3">
    <source>
        <dbReference type="Proteomes" id="UP000515856"/>
    </source>
</evidence>
<keyword evidence="3" id="KW-1185">Reference proteome</keyword>
<feature type="domain" description="THIF-type NAD/FAD binding fold" evidence="1">
    <location>
        <begin position="6"/>
        <end position="175"/>
    </location>
</feature>
<sequence length="219" mass="24419">MKCVFIIVGVGGTGSLLARDIPKLIIKQPHKMVLIDGDTVEEKNMVRQSYQSHDIGENKALALSTKINTFYGNICEAVDKYVTNKEIVELVKSYDGYIPVLIGCVDNDKTRMLLEQTYHDLNDCIYLDSANSEYDGNVYVKAKIQGNETGVLRSEKYNLSQDIHPADKSCEAQVAEGNIQYLVTNLKMATTLLEHISAIVHGSAKEGVTIVKRFETVHY</sequence>
<dbReference type="Gene3D" id="3.40.50.720">
    <property type="entry name" value="NAD(P)-binding Rossmann-like Domain"/>
    <property type="match status" value="1"/>
</dbReference>
<protein>
    <submittedName>
        <fullName evidence="2">ThiF family adenylyltransferase</fullName>
    </submittedName>
</protein>
<dbReference type="Pfam" id="PF00899">
    <property type="entry name" value="ThiF"/>
    <property type="match status" value="1"/>
</dbReference>
<organism evidence="2 3">
    <name type="scientific">[Eubacterium] hominis</name>
    <dbReference type="NCBI Taxonomy" id="2764325"/>
    <lineage>
        <taxon>Bacteria</taxon>
        <taxon>Bacillati</taxon>
        <taxon>Bacillota</taxon>
        <taxon>Erysipelotrichia</taxon>
        <taxon>Erysipelotrichales</taxon>
        <taxon>Erysipelotrichaceae</taxon>
        <taxon>Amedibacillus</taxon>
    </lineage>
</organism>
<dbReference type="GO" id="GO:0016779">
    <property type="term" value="F:nucleotidyltransferase activity"/>
    <property type="evidence" value="ECO:0007669"/>
    <property type="project" value="UniProtKB-KW"/>
</dbReference>
<proteinExistence type="predicted"/>
<dbReference type="EMBL" id="CP060636">
    <property type="protein sequence ID" value="QNM12783.1"/>
    <property type="molecule type" value="Genomic_DNA"/>
</dbReference>
<dbReference type="Proteomes" id="UP000515856">
    <property type="component" value="Chromosome"/>
</dbReference>
<dbReference type="AlphaFoldDB" id="A0A7G9GPQ1"/>